<name>A0A016VXD6_9BILA</name>
<dbReference type="EMBL" id="JARK01001340">
    <property type="protein sequence ID" value="EYC31433.1"/>
    <property type="molecule type" value="Genomic_DNA"/>
</dbReference>
<dbReference type="AlphaFoldDB" id="A0A016VXD6"/>
<dbReference type="Proteomes" id="UP000024635">
    <property type="component" value="Unassembled WGS sequence"/>
</dbReference>
<gene>
    <name evidence="1" type="primary">Acey_s0004.g2151</name>
    <name evidence="1" type="ORF">Y032_0004g2151</name>
</gene>
<keyword evidence="2" id="KW-1185">Reference proteome</keyword>
<protein>
    <submittedName>
        <fullName evidence="1">Uncharacterized protein</fullName>
    </submittedName>
</protein>
<organism evidence="1 2">
    <name type="scientific">Ancylostoma ceylanicum</name>
    <dbReference type="NCBI Taxonomy" id="53326"/>
    <lineage>
        <taxon>Eukaryota</taxon>
        <taxon>Metazoa</taxon>
        <taxon>Ecdysozoa</taxon>
        <taxon>Nematoda</taxon>
        <taxon>Chromadorea</taxon>
        <taxon>Rhabditida</taxon>
        <taxon>Rhabditina</taxon>
        <taxon>Rhabditomorpha</taxon>
        <taxon>Strongyloidea</taxon>
        <taxon>Ancylostomatidae</taxon>
        <taxon>Ancylostomatinae</taxon>
        <taxon>Ancylostoma</taxon>
    </lineage>
</organism>
<reference evidence="2" key="1">
    <citation type="journal article" date="2015" name="Nat. Genet.">
        <title>The genome and transcriptome of the zoonotic hookworm Ancylostoma ceylanicum identify infection-specific gene families.</title>
        <authorList>
            <person name="Schwarz E.M."/>
            <person name="Hu Y."/>
            <person name="Antoshechkin I."/>
            <person name="Miller M.M."/>
            <person name="Sternberg P.W."/>
            <person name="Aroian R.V."/>
        </authorList>
    </citation>
    <scope>NUCLEOTIDE SEQUENCE</scope>
    <source>
        <strain evidence="2">HY135</strain>
    </source>
</reference>
<evidence type="ECO:0000313" key="1">
    <source>
        <dbReference type="EMBL" id="EYC31433.1"/>
    </source>
</evidence>
<sequence>MFVSDIRKEDSTQLERLKSCSEEIIPSFKLRETVRVAIASLAVSVKSDKYTILIVCDQRNYSPAIVRMLTTTFILASVARIIHCFGIHPDSHRSDLFHELNGES</sequence>
<evidence type="ECO:0000313" key="2">
    <source>
        <dbReference type="Proteomes" id="UP000024635"/>
    </source>
</evidence>
<comment type="caution">
    <text evidence="1">The sequence shown here is derived from an EMBL/GenBank/DDBJ whole genome shotgun (WGS) entry which is preliminary data.</text>
</comment>
<accession>A0A016VXD6</accession>
<proteinExistence type="predicted"/>